<organism evidence="2 3">
    <name type="scientific">Pleurodeles waltl</name>
    <name type="common">Iberian ribbed newt</name>
    <dbReference type="NCBI Taxonomy" id="8319"/>
    <lineage>
        <taxon>Eukaryota</taxon>
        <taxon>Metazoa</taxon>
        <taxon>Chordata</taxon>
        <taxon>Craniata</taxon>
        <taxon>Vertebrata</taxon>
        <taxon>Euteleostomi</taxon>
        <taxon>Amphibia</taxon>
        <taxon>Batrachia</taxon>
        <taxon>Caudata</taxon>
        <taxon>Salamandroidea</taxon>
        <taxon>Salamandridae</taxon>
        <taxon>Pleurodelinae</taxon>
        <taxon>Pleurodeles</taxon>
    </lineage>
</organism>
<name>A0AAV7UEC3_PLEWA</name>
<gene>
    <name evidence="2" type="ORF">NDU88_002897</name>
</gene>
<protein>
    <submittedName>
        <fullName evidence="2">Uncharacterized protein</fullName>
    </submittedName>
</protein>
<comment type="caution">
    <text evidence="2">The sequence shown here is derived from an EMBL/GenBank/DDBJ whole genome shotgun (WGS) entry which is preliminary data.</text>
</comment>
<reference evidence="2" key="1">
    <citation type="journal article" date="2022" name="bioRxiv">
        <title>Sequencing and chromosome-scale assembly of the giantPleurodeles waltlgenome.</title>
        <authorList>
            <person name="Brown T."/>
            <person name="Elewa A."/>
            <person name="Iarovenko S."/>
            <person name="Subramanian E."/>
            <person name="Araus A.J."/>
            <person name="Petzold A."/>
            <person name="Susuki M."/>
            <person name="Suzuki K.-i.T."/>
            <person name="Hayashi T."/>
            <person name="Toyoda A."/>
            <person name="Oliveira C."/>
            <person name="Osipova E."/>
            <person name="Leigh N.D."/>
            <person name="Simon A."/>
            <person name="Yun M.H."/>
        </authorList>
    </citation>
    <scope>NUCLEOTIDE SEQUENCE</scope>
    <source>
        <strain evidence="2">20211129_DDA</strain>
        <tissue evidence="2">Liver</tissue>
    </source>
</reference>
<accession>A0AAV7UEC3</accession>
<evidence type="ECO:0000313" key="3">
    <source>
        <dbReference type="Proteomes" id="UP001066276"/>
    </source>
</evidence>
<dbReference type="AlphaFoldDB" id="A0AAV7UEC3"/>
<dbReference type="EMBL" id="JANPWB010000005">
    <property type="protein sequence ID" value="KAJ1186113.1"/>
    <property type="molecule type" value="Genomic_DNA"/>
</dbReference>
<keyword evidence="3" id="KW-1185">Reference proteome</keyword>
<evidence type="ECO:0000256" key="1">
    <source>
        <dbReference type="SAM" id="MobiDB-lite"/>
    </source>
</evidence>
<dbReference type="Proteomes" id="UP001066276">
    <property type="component" value="Chromosome 3_1"/>
</dbReference>
<evidence type="ECO:0000313" key="2">
    <source>
        <dbReference type="EMBL" id="KAJ1186113.1"/>
    </source>
</evidence>
<feature type="region of interest" description="Disordered" evidence="1">
    <location>
        <begin position="46"/>
        <end position="99"/>
    </location>
</feature>
<proteinExistence type="predicted"/>
<sequence length="99" mass="10830">MRAARWGCEAALSCSRSRACETAGAEEAEKEAKPSCSRAWEQLTARKRSSRAAPGHPSLHGYQAGPEGSPRIPSEDVQEGAEERGVRRLQRPRSWLGLN</sequence>